<reference evidence="2 3" key="1">
    <citation type="journal article" date="2014" name="Nat. Commun.">
        <title>Molecular traces of alternative social organization in a termite genome.</title>
        <authorList>
            <person name="Terrapon N."/>
            <person name="Li C."/>
            <person name="Robertson H.M."/>
            <person name="Ji L."/>
            <person name="Meng X."/>
            <person name="Booth W."/>
            <person name="Chen Z."/>
            <person name="Childers C.P."/>
            <person name="Glastad K.M."/>
            <person name="Gokhale K."/>
            <person name="Gowin J."/>
            <person name="Gronenberg W."/>
            <person name="Hermansen R.A."/>
            <person name="Hu H."/>
            <person name="Hunt B.G."/>
            <person name="Huylmans A.K."/>
            <person name="Khalil S.M."/>
            <person name="Mitchell R.D."/>
            <person name="Munoz-Torres M.C."/>
            <person name="Mustard J.A."/>
            <person name="Pan H."/>
            <person name="Reese J.T."/>
            <person name="Scharf M.E."/>
            <person name="Sun F."/>
            <person name="Vogel H."/>
            <person name="Xiao J."/>
            <person name="Yang W."/>
            <person name="Yang Z."/>
            <person name="Yang Z."/>
            <person name="Zhou J."/>
            <person name="Zhu J."/>
            <person name="Brent C.S."/>
            <person name="Elsik C.G."/>
            <person name="Goodisman M.A."/>
            <person name="Liberles D.A."/>
            <person name="Roe R.M."/>
            <person name="Vargo E.L."/>
            <person name="Vilcinskas A."/>
            <person name="Wang J."/>
            <person name="Bornberg-Bauer E."/>
            <person name="Korb J."/>
            <person name="Zhang G."/>
            <person name="Liebig J."/>
        </authorList>
    </citation>
    <scope>NUCLEOTIDE SEQUENCE [LARGE SCALE GENOMIC DNA]</scope>
    <source>
        <tissue evidence="2">Whole organism</tissue>
    </source>
</reference>
<sequence>MNSDDEEDEEEVRFLLRLRPTPSPPVSRRRKSSVGSSRPVSGSGWGVVIERQGGTPQPQRRTSWGSRPPSGTSWDTTSQPSVAPSAPHPVEVHSSWVSPTPQSAWSPPQSKCIVRGCVRHHKVLGVLSVAHSFRMSTGRSRSLQLPNLDSITVTWAYQPASRRLYHFKKITGMISKHETCSSILCQLTLPAFNFQIIFLSILNHRNPHMTISAIRMYQKTCLYDRT</sequence>
<feature type="compositionally biased region" description="Low complexity" evidence="1">
    <location>
        <begin position="33"/>
        <end position="48"/>
    </location>
</feature>
<organism evidence="2 3">
    <name type="scientific">Zootermopsis nevadensis</name>
    <name type="common">Dampwood termite</name>
    <dbReference type="NCBI Taxonomy" id="136037"/>
    <lineage>
        <taxon>Eukaryota</taxon>
        <taxon>Metazoa</taxon>
        <taxon>Ecdysozoa</taxon>
        <taxon>Arthropoda</taxon>
        <taxon>Hexapoda</taxon>
        <taxon>Insecta</taxon>
        <taxon>Pterygota</taxon>
        <taxon>Neoptera</taxon>
        <taxon>Polyneoptera</taxon>
        <taxon>Dictyoptera</taxon>
        <taxon>Blattodea</taxon>
        <taxon>Blattoidea</taxon>
        <taxon>Termitoidae</taxon>
        <taxon>Termopsidae</taxon>
        <taxon>Zootermopsis</taxon>
    </lineage>
</organism>
<dbReference type="EMBL" id="KK852732">
    <property type="protein sequence ID" value="KDR17479.1"/>
    <property type="molecule type" value="Genomic_DNA"/>
</dbReference>
<evidence type="ECO:0000256" key="1">
    <source>
        <dbReference type="SAM" id="MobiDB-lite"/>
    </source>
</evidence>
<dbReference type="InParanoid" id="A0A067RC93"/>
<feature type="compositionally biased region" description="Polar residues" evidence="1">
    <location>
        <begin position="95"/>
        <end position="106"/>
    </location>
</feature>
<feature type="region of interest" description="Disordered" evidence="1">
    <location>
        <begin position="1"/>
        <end position="106"/>
    </location>
</feature>
<gene>
    <name evidence="2" type="ORF">L798_07864</name>
</gene>
<protein>
    <submittedName>
        <fullName evidence="2">Uncharacterized protein</fullName>
    </submittedName>
</protein>
<evidence type="ECO:0000313" key="3">
    <source>
        <dbReference type="Proteomes" id="UP000027135"/>
    </source>
</evidence>
<name>A0A067RC93_ZOONE</name>
<feature type="compositionally biased region" description="Acidic residues" evidence="1">
    <location>
        <begin position="1"/>
        <end position="11"/>
    </location>
</feature>
<keyword evidence="3" id="KW-1185">Reference proteome</keyword>
<evidence type="ECO:0000313" key="2">
    <source>
        <dbReference type="EMBL" id="KDR17479.1"/>
    </source>
</evidence>
<proteinExistence type="predicted"/>
<feature type="compositionally biased region" description="Polar residues" evidence="1">
    <location>
        <begin position="54"/>
        <end position="82"/>
    </location>
</feature>
<dbReference type="AlphaFoldDB" id="A0A067RC93"/>
<dbReference type="Proteomes" id="UP000027135">
    <property type="component" value="Unassembled WGS sequence"/>
</dbReference>
<accession>A0A067RC93</accession>